<reference evidence="2" key="1">
    <citation type="submission" date="2021-05" db="EMBL/GenBank/DDBJ databases">
        <title>The genome of the haptophyte Pavlova lutheri (Diacronema luteri, Pavlovales) - a model for lipid biosynthesis in eukaryotic algae.</title>
        <authorList>
            <person name="Hulatt C.J."/>
            <person name="Posewitz M.C."/>
        </authorList>
    </citation>
    <scope>NUCLEOTIDE SEQUENCE</scope>
    <source>
        <strain evidence="2">NIVA-4/92</strain>
    </source>
</reference>
<dbReference type="OrthoDB" id="3853857at2759"/>
<feature type="domain" description="DAGKc" evidence="1">
    <location>
        <begin position="39"/>
        <end position="172"/>
    </location>
</feature>
<protein>
    <recommendedName>
        <fullName evidence="1">DAGKc domain-containing protein</fullName>
    </recommendedName>
</protein>
<dbReference type="InterPro" id="IPR001206">
    <property type="entry name" value="Diacylglycerol_kinase_cat_dom"/>
</dbReference>
<dbReference type="PANTHER" id="PTHR12358:SF54">
    <property type="entry name" value="SPHINGOSINE KINASE RELATED PROTEIN"/>
    <property type="match status" value="1"/>
</dbReference>
<evidence type="ECO:0000259" key="1">
    <source>
        <dbReference type="PROSITE" id="PS50146"/>
    </source>
</evidence>
<dbReference type="OMA" id="TMGNFYA"/>
<dbReference type="PROSITE" id="PS50146">
    <property type="entry name" value="DAGK"/>
    <property type="match status" value="1"/>
</dbReference>
<dbReference type="GO" id="GO:0016020">
    <property type="term" value="C:membrane"/>
    <property type="evidence" value="ECO:0007669"/>
    <property type="project" value="GOC"/>
</dbReference>
<evidence type="ECO:0000313" key="2">
    <source>
        <dbReference type="EMBL" id="KAG8461401.1"/>
    </source>
</evidence>
<dbReference type="PANTHER" id="PTHR12358">
    <property type="entry name" value="SPHINGOSINE KINASE"/>
    <property type="match status" value="1"/>
</dbReference>
<dbReference type="Gene3D" id="3.40.50.10330">
    <property type="entry name" value="Probable inorganic polyphosphate/atp-NAD kinase, domain 1"/>
    <property type="match status" value="1"/>
</dbReference>
<dbReference type="Gene3D" id="2.60.200.40">
    <property type="match status" value="1"/>
</dbReference>
<dbReference type="SMART" id="SM00046">
    <property type="entry name" value="DAGKc"/>
    <property type="match status" value="1"/>
</dbReference>
<dbReference type="SUPFAM" id="SSF111331">
    <property type="entry name" value="NAD kinase/diacylglycerol kinase-like"/>
    <property type="match status" value="1"/>
</dbReference>
<dbReference type="AlphaFoldDB" id="A0A8J5X9L5"/>
<dbReference type="Proteomes" id="UP000751190">
    <property type="component" value="Unassembled WGS sequence"/>
</dbReference>
<name>A0A8J5X9L5_DIALT</name>
<proteinExistence type="predicted"/>
<dbReference type="EMBL" id="JAGTXO010000026">
    <property type="protein sequence ID" value="KAG8461401.1"/>
    <property type="molecule type" value="Genomic_DNA"/>
</dbReference>
<comment type="caution">
    <text evidence="2">The sequence shown here is derived from an EMBL/GenBank/DDBJ whole genome shotgun (WGS) entry which is preliminary data.</text>
</comment>
<evidence type="ECO:0000313" key="3">
    <source>
        <dbReference type="Proteomes" id="UP000751190"/>
    </source>
</evidence>
<sequence>MLPHALAALAASYLVRAALRWRAHANALRDLHGLTLVRRAAASVVLIANPIAGLGEAVVVARAICALAHRMGCRAEVRETRHVGHARQLAAEAASDGFTHVLSVGGDGQLHEVINGLHDARALDGVRVGAVPEGTGNGVCTSLGLNTATDAARAFAADDVVLLDLWAVRADPPTARPFACALSIGWGAVADIDALAEREWRWIGPMRTTLIAAGIAARHRSVCGAVWFTPARAQPDGDMQRAASHAELVRALADGRVRVAEGGPSGCTHVLLDHFFLVHACNVASIARDCHLAPDARPADGSLTLCVVRRRCGRLASAHVLLSLRAAARGAPTPTAAGGAGGDEHLERYLCSQLAIVPASPAARFAVDGELIVADRLHASHALGVRGRPQLVRVLASPRARAGADALPTAHGNLRSER</sequence>
<dbReference type="InterPro" id="IPR050187">
    <property type="entry name" value="Lipid_Phosphate_FormReg"/>
</dbReference>
<keyword evidence="3" id="KW-1185">Reference proteome</keyword>
<gene>
    <name evidence="2" type="ORF">KFE25_010588</name>
</gene>
<organism evidence="2 3">
    <name type="scientific">Diacronema lutheri</name>
    <name type="common">Unicellular marine alga</name>
    <name type="synonym">Monochrysis lutheri</name>
    <dbReference type="NCBI Taxonomy" id="2081491"/>
    <lineage>
        <taxon>Eukaryota</taxon>
        <taxon>Haptista</taxon>
        <taxon>Haptophyta</taxon>
        <taxon>Pavlovophyceae</taxon>
        <taxon>Pavlovales</taxon>
        <taxon>Pavlovaceae</taxon>
        <taxon>Diacronema</taxon>
    </lineage>
</organism>
<dbReference type="GO" id="GO:0001727">
    <property type="term" value="F:lipid kinase activity"/>
    <property type="evidence" value="ECO:0007669"/>
    <property type="project" value="TreeGrafter"/>
</dbReference>
<dbReference type="InterPro" id="IPR017438">
    <property type="entry name" value="ATP-NAD_kinase_N"/>
</dbReference>
<dbReference type="Pfam" id="PF00781">
    <property type="entry name" value="DAGK_cat"/>
    <property type="match status" value="1"/>
</dbReference>
<accession>A0A8J5X9L5</accession>
<dbReference type="InterPro" id="IPR016064">
    <property type="entry name" value="NAD/diacylglycerol_kinase_sf"/>
</dbReference>
<dbReference type="GO" id="GO:0006665">
    <property type="term" value="P:sphingolipid metabolic process"/>
    <property type="evidence" value="ECO:0007669"/>
    <property type="project" value="TreeGrafter"/>
</dbReference>